<comment type="caution">
    <text evidence="8">The sequence shown here is derived from an EMBL/GenBank/DDBJ whole genome shotgun (WGS) entry which is preliminary data.</text>
</comment>
<keyword evidence="3 5" id="KW-0863">Zinc-finger</keyword>
<reference evidence="8" key="1">
    <citation type="journal article" date="2023" name="DNA Res.">
        <title>Chromosome-level genome assembly of Phrynocephalus forsythii using third-generation DNA sequencing and Hi-C analysis.</title>
        <authorList>
            <person name="Qi Y."/>
            <person name="Zhao W."/>
            <person name="Zhao Y."/>
            <person name="Niu C."/>
            <person name="Cao S."/>
            <person name="Zhang Y."/>
        </authorList>
    </citation>
    <scope>NUCLEOTIDE SEQUENCE</scope>
    <source>
        <tissue evidence="8">Muscle</tissue>
    </source>
</reference>
<feature type="domain" description="C2H2-type" evidence="7">
    <location>
        <begin position="113"/>
        <end position="140"/>
    </location>
</feature>
<dbReference type="InterPro" id="IPR013087">
    <property type="entry name" value="Znf_C2H2_type"/>
</dbReference>
<evidence type="ECO:0000259" key="7">
    <source>
        <dbReference type="PROSITE" id="PS50157"/>
    </source>
</evidence>
<feature type="region of interest" description="Disordered" evidence="6">
    <location>
        <begin position="540"/>
        <end position="576"/>
    </location>
</feature>
<protein>
    <recommendedName>
        <fullName evidence="7">C2H2-type domain-containing protein</fullName>
    </recommendedName>
</protein>
<dbReference type="PANTHER" id="PTHR14003:SF19">
    <property type="entry name" value="YY2 TRANSCRIPTION FACTOR"/>
    <property type="match status" value="1"/>
</dbReference>
<evidence type="ECO:0000256" key="5">
    <source>
        <dbReference type="PROSITE-ProRule" id="PRU00042"/>
    </source>
</evidence>
<dbReference type="Proteomes" id="UP001142489">
    <property type="component" value="Unassembled WGS sequence"/>
</dbReference>
<name>A0A9Q0X6G1_9SAUR</name>
<evidence type="ECO:0000313" key="9">
    <source>
        <dbReference type="Proteomes" id="UP001142489"/>
    </source>
</evidence>
<proteinExistence type="predicted"/>
<dbReference type="GO" id="GO:0000981">
    <property type="term" value="F:DNA-binding transcription factor activity, RNA polymerase II-specific"/>
    <property type="evidence" value="ECO:0007669"/>
    <property type="project" value="TreeGrafter"/>
</dbReference>
<accession>A0A9Q0X6G1</accession>
<keyword evidence="4" id="KW-0862">Zinc</keyword>
<evidence type="ECO:0000256" key="3">
    <source>
        <dbReference type="ARBA" id="ARBA00022771"/>
    </source>
</evidence>
<dbReference type="GO" id="GO:0008270">
    <property type="term" value="F:zinc ion binding"/>
    <property type="evidence" value="ECO:0007669"/>
    <property type="project" value="UniProtKB-KW"/>
</dbReference>
<dbReference type="InterPro" id="IPR036236">
    <property type="entry name" value="Znf_C2H2_sf"/>
</dbReference>
<feature type="region of interest" description="Disordered" evidence="6">
    <location>
        <begin position="205"/>
        <end position="225"/>
    </location>
</feature>
<evidence type="ECO:0000256" key="2">
    <source>
        <dbReference type="ARBA" id="ARBA00022737"/>
    </source>
</evidence>
<dbReference type="GO" id="GO:0005667">
    <property type="term" value="C:transcription regulator complex"/>
    <property type="evidence" value="ECO:0007669"/>
    <property type="project" value="TreeGrafter"/>
</dbReference>
<feature type="domain" description="C2H2-type" evidence="7">
    <location>
        <begin position="141"/>
        <end position="168"/>
    </location>
</feature>
<sequence>MDQYHLSDECSLHSEMQLHEFSGNQPLDCSDAFSHDMCPSTRDVLYSGLSNMDVDPSLSTTNMNNDSLEDNLDNLSLYSVKDSPKEADQGSRPSSGSGKKGKHQQSCPQVPFLDCSLCGKVFSSTSSLSKHYVTHSQERKHVCKICSKAFKRQDHLSGHMLTHQKTKPFICIEQGCNKSYSDHRSLRRHYEMHHGLRLLKEEEAACQGSPSPQEPRVQMGPGGRRTTERLAVHPDSRAANTTLPPNRDLLRCIVSTLVGQKLPSAPPPCVGQNELDSRGSLQPCTSAYGQMPCAAPSTAALTEAKSSRATKESYPCQKSTASSGIYTIINSGDLSLFGPGENAAGLPERQAHPLPQFPLQKKALEFWPNSTAPHLSFFGGQRLPATSQQSDGHFQWVRNVAPAGTQTLVTAQGETSGEAKVSGLAPRLPDDSEQGVRQKGEAGLLFRQLFLKSQESSVSQEQVQVHSHLFQRIAKSQHIVSHTQLLGPPSQLAAAEADQLLTKPLQGAFPQQAGLVRPVLEGTESEGGLKQPSIQFRADFSSRSEQDGRQPGGPLKPLPSLPPPPPAITDGSVAHAKPPRTLNVGCLELQGFSSPGKSSLYENVPGNHTYGKAKQSGSASPETRKKPKNKTATKDSGGKGPSRSARARRKEKPKFDVSSVASPSQVAMASFSLPRASFDSEARMKPKLSIFNRIQARPNTAF</sequence>
<organism evidence="8 9">
    <name type="scientific">Phrynocephalus forsythii</name>
    <dbReference type="NCBI Taxonomy" id="171643"/>
    <lineage>
        <taxon>Eukaryota</taxon>
        <taxon>Metazoa</taxon>
        <taxon>Chordata</taxon>
        <taxon>Craniata</taxon>
        <taxon>Vertebrata</taxon>
        <taxon>Euteleostomi</taxon>
        <taxon>Lepidosauria</taxon>
        <taxon>Squamata</taxon>
        <taxon>Bifurcata</taxon>
        <taxon>Unidentata</taxon>
        <taxon>Episquamata</taxon>
        <taxon>Toxicofera</taxon>
        <taxon>Iguania</taxon>
        <taxon>Acrodonta</taxon>
        <taxon>Agamidae</taxon>
        <taxon>Agaminae</taxon>
        <taxon>Phrynocephalus</taxon>
    </lineage>
</organism>
<dbReference type="GO" id="GO:0000978">
    <property type="term" value="F:RNA polymerase II cis-regulatory region sequence-specific DNA binding"/>
    <property type="evidence" value="ECO:0007669"/>
    <property type="project" value="TreeGrafter"/>
</dbReference>
<dbReference type="EMBL" id="JAPFRF010000023">
    <property type="protein sequence ID" value="KAJ7303939.1"/>
    <property type="molecule type" value="Genomic_DNA"/>
</dbReference>
<keyword evidence="9" id="KW-1185">Reference proteome</keyword>
<dbReference type="GO" id="GO:0000785">
    <property type="term" value="C:chromatin"/>
    <property type="evidence" value="ECO:0007669"/>
    <property type="project" value="TreeGrafter"/>
</dbReference>
<gene>
    <name evidence="8" type="ORF">JRQ81_011453</name>
</gene>
<dbReference type="PROSITE" id="PS00028">
    <property type="entry name" value="ZINC_FINGER_C2H2_1"/>
    <property type="match status" value="3"/>
</dbReference>
<dbReference type="Gene3D" id="3.30.160.60">
    <property type="entry name" value="Classic Zinc Finger"/>
    <property type="match status" value="3"/>
</dbReference>
<dbReference type="AlphaFoldDB" id="A0A9Q0X6G1"/>
<evidence type="ECO:0000256" key="6">
    <source>
        <dbReference type="SAM" id="MobiDB-lite"/>
    </source>
</evidence>
<keyword evidence="1" id="KW-0479">Metal-binding</keyword>
<dbReference type="OrthoDB" id="10258692at2759"/>
<evidence type="ECO:0000313" key="8">
    <source>
        <dbReference type="EMBL" id="KAJ7303939.1"/>
    </source>
</evidence>
<dbReference type="GO" id="GO:0031519">
    <property type="term" value="C:PcG protein complex"/>
    <property type="evidence" value="ECO:0007669"/>
    <property type="project" value="TreeGrafter"/>
</dbReference>
<dbReference type="SMART" id="SM00355">
    <property type="entry name" value="ZnF_C2H2"/>
    <property type="match status" value="3"/>
</dbReference>
<keyword evidence="2" id="KW-0677">Repeat</keyword>
<dbReference type="PROSITE" id="PS50157">
    <property type="entry name" value="ZINC_FINGER_C2H2_2"/>
    <property type="match status" value="3"/>
</dbReference>
<feature type="domain" description="C2H2-type" evidence="7">
    <location>
        <begin position="169"/>
        <end position="198"/>
    </location>
</feature>
<dbReference type="FunFam" id="3.30.160.60:FF:000656">
    <property type="entry name" value="Zinc finger protein 541"/>
    <property type="match status" value="1"/>
</dbReference>
<feature type="region of interest" description="Disordered" evidence="6">
    <location>
        <begin position="598"/>
        <end position="663"/>
    </location>
</feature>
<evidence type="ECO:0000256" key="1">
    <source>
        <dbReference type="ARBA" id="ARBA00022723"/>
    </source>
</evidence>
<feature type="region of interest" description="Disordered" evidence="6">
    <location>
        <begin position="81"/>
        <end position="106"/>
    </location>
</feature>
<dbReference type="FunFam" id="3.30.160.60:FF:003521">
    <property type="entry name" value="Zinc finger protein 541"/>
    <property type="match status" value="1"/>
</dbReference>
<dbReference type="PANTHER" id="PTHR14003">
    <property type="entry name" value="TRANSCRIPTIONAL REPRESSOR PROTEIN YY"/>
    <property type="match status" value="1"/>
</dbReference>
<dbReference type="SUPFAM" id="SSF57667">
    <property type="entry name" value="beta-beta-alpha zinc fingers"/>
    <property type="match status" value="2"/>
</dbReference>
<evidence type="ECO:0000256" key="4">
    <source>
        <dbReference type="ARBA" id="ARBA00022833"/>
    </source>
</evidence>
<dbReference type="Pfam" id="PF00096">
    <property type="entry name" value="zf-C2H2"/>
    <property type="match status" value="2"/>
</dbReference>
<feature type="region of interest" description="Disordered" evidence="6">
    <location>
        <begin position="415"/>
        <end position="436"/>
    </location>
</feature>
<feature type="compositionally biased region" description="Pro residues" evidence="6">
    <location>
        <begin position="554"/>
        <end position="567"/>
    </location>
</feature>